<dbReference type="GO" id="GO:0005829">
    <property type="term" value="C:cytosol"/>
    <property type="evidence" value="ECO:0007669"/>
    <property type="project" value="TreeGrafter"/>
</dbReference>
<evidence type="ECO:0000259" key="9">
    <source>
        <dbReference type="PROSITE" id="PS50126"/>
    </source>
</evidence>
<name>A0A0K8T125_LYGHE</name>
<proteinExistence type="inferred from homology"/>
<evidence type="ECO:0000256" key="8">
    <source>
        <dbReference type="PROSITE-ProRule" id="PRU00117"/>
    </source>
</evidence>
<dbReference type="PROSITE" id="PS50126">
    <property type="entry name" value="S1"/>
    <property type="match status" value="1"/>
</dbReference>
<dbReference type="Pfam" id="PF03726">
    <property type="entry name" value="PNPase"/>
    <property type="match status" value="1"/>
</dbReference>
<dbReference type="CDD" id="cd00164">
    <property type="entry name" value="S1_like"/>
    <property type="match status" value="1"/>
</dbReference>
<dbReference type="PROSITE" id="PS50084">
    <property type="entry name" value="KH_TYPE_1"/>
    <property type="match status" value="1"/>
</dbReference>
<keyword evidence="5" id="KW-0548">Nucleotidyltransferase</keyword>
<feature type="domain" description="S1 motif" evidence="9">
    <location>
        <begin position="667"/>
        <end position="738"/>
    </location>
</feature>
<dbReference type="PANTHER" id="PTHR11252">
    <property type="entry name" value="POLYRIBONUCLEOTIDE NUCLEOTIDYLTRANSFERASE"/>
    <property type="match status" value="1"/>
</dbReference>
<dbReference type="InterPro" id="IPR036456">
    <property type="entry name" value="PNPase_PH_RNA-bd_sf"/>
</dbReference>
<dbReference type="FunFam" id="3.30.230.70:FF:000032">
    <property type="entry name" value="Polyribonucleotide nucleotidyltransferase 1"/>
    <property type="match status" value="1"/>
</dbReference>
<dbReference type="InterPro" id="IPR015848">
    <property type="entry name" value="PNPase_PH_RNA-bd_bac/org-type"/>
</dbReference>
<evidence type="ECO:0000256" key="7">
    <source>
        <dbReference type="ARBA" id="ARBA00031451"/>
    </source>
</evidence>
<comment type="similarity">
    <text evidence="1">Belongs to the polyribonucleotide nucleotidyltransferase family.</text>
</comment>
<evidence type="ECO:0000256" key="1">
    <source>
        <dbReference type="ARBA" id="ARBA00007404"/>
    </source>
</evidence>
<dbReference type="GO" id="GO:0004654">
    <property type="term" value="F:polyribonucleotide nucleotidyltransferase activity"/>
    <property type="evidence" value="ECO:0007669"/>
    <property type="project" value="UniProtKB-EC"/>
</dbReference>
<reference evidence="10" key="1">
    <citation type="submission" date="2014-09" db="EMBL/GenBank/DDBJ databases">
        <authorList>
            <person name="Magalhaes I.L.F."/>
            <person name="Oliveira U."/>
            <person name="Santos F.R."/>
            <person name="Vidigal T.H.D.A."/>
            <person name="Brescovit A.D."/>
            <person name="Santos A.J."/>
        </authorList>
    </citation>
    <scope>NUCLEOTIDE SEQUENCE</scope>
</reference>
<dbReference type="InterPro" id="IPR015847">
    <property type="entry name" value="ExoRNase_PH_dom2"/>
</dbReference>
<dbReference type="CDD" id="cd11364">
    <property type="entry name" value="RNase_PH_PNPase_2"/>
    <property type="match status" value="1"/>
</dbReference>
<dbReference type="FunFam" id="3.30.230.70:FF:000008">
    <property type="entry name" value="polyribonucleotide nucleotidyltransferase 1, mitochondrial"/>
    <property type="match status" value="1"/>
</dbReference>
<dbReference type="InterPro" id="IPR027408">
    <property type="entry name" value="PNPase/RNase_PH_dom_sf"/>
</dbReference>
<dbReference type="Gene3D" id="2.40.50.140">
    <property type="entry name" value="Nucleic acid-binding proteins"/>
    <property type="match status" value="1"/>
</dbReference>
<dbReference type="InterPro" id="IPR004087">
    <property type="entry name" value="KH_dom"/>
</dbReference>
<accession>A0A0K8T125</accession>
<dbReference type="EC" id="2.7.7.8" evidence="2"/>
<dbReference type="CDD" id="cd09033">
    <property type="entry name" value="KH-I_PNPT1"/>
    <property type="match status" value="1"/>
</dbReference>
<dbReference type="SUPFAM" id="SSF50249">
    <property type="entry name" value="Nucleic acid-binding proteins"/>
    <property type="match status" value="1"/>
</dbReference>
<dbReference type="SUPFAM" id="SSF46915">
    <property type="entry name" value="Polynucleotide phosphorylase/guanosine pentaphosphate synthase (PNPase/GPSI), domain 3"/>
    <property type="match status" value="1"/>
</dbReference>
<evidence type="ECO:0000313" key="10">
    <source>
        <dbReference type="EMBL" id="JAG59237.1"/>
    </source>
</evidence>
<dbReference type="NCBIfam" id="TIGR03591">
    <property type="entry name" value="polynuc_phos"/>
    <property type="match status" value="1"/>
</dbReference>
<dbReference type="CDD" id="cd11363">
    <property type="entry name" value="RNase_PH_PNPase_1"/>
    <property type="match status" value="1"/>
</dbReference>
<dbReference type="InterPro" id="IPR012340">
    <property type="entry name" value="NA-bd_OB-fold"/>
</dbReference>
<protein>
    <recommendedName>
        <fullName evidence="2">polyribonucleotide nucleotidyltransferase</fullName>
        <ecNumber evidence="2">2.7.7.8</ecNumber>
    </recommendedName>
    <alternativeName>
        <fullName evidence="7">Polynucleotide phosphorylase 1</fullName>
    </alternativeName>
</protein>
<dbReference type="PANTHER" id="PTHR11252:SF0">
    <property type="entry name" value="POLYRIBONUCLEOTIDE NUCLEOTIDYLTRANSFERASE 1, MITOCHONDRIAL"/>
    <property type="match status" value="1"/>
</dbReference>
<dbReference type="GO" id="GO:0003723">
    <property type="term" value="F:RNA binding"/>
    <property type="evidence" value="ECO:0007669"/>
    <property type="project" value="UniProtKB-UniRule"/>
</dbReference>
<dbReference type="GO" id="GO:0000958">
    <property type="term" value="P:mitochondrial mRNA catabolic process"/>
    <property type="evidence" value="ECO:0007669"/>
    <property type="project" value="TreeGrafter"/>
</dbReference>
<dbReference type="InterPro" id="IPR001247">
    <property type="entry name" value="ExoRNase_PH_dom1"/>
</dbReference>
<dbReference type="Pfam" id="PF03725">
    <property type="entry name" value="RNase_PH_C"/>
    <property type="match status" value="1"/>
</dbReference>
<dbReference type="GO" id="GO:0000965">
    <property type="term" value="P:mitochondrial RNA 3'-end processing"/>
    <property type="evidence" value="ECO:0007669"/>
    <property type="project" value="TreeGrafter"/>
</dbReference>
<keyword evidence="6 8" id="KW-0694">RNA-binding</keyword>
<sequence>MLTRTYSSLKPKFFGNSIRKIARTLSTKDADSVNVSFANRADLQLSATDFAQFADGCGVARLGDTSVMVTVVSKTKPSSSNFMPLTVDYRQKAAAAGRIPTNYHRRDLAPSEHEILTSRLIDRSLRPLFPSNFFYETQIVCNLLAVDGVHDPEVLCINASSLALSLSDVPWNGPVGAVRIGMLGNELVVNPTRREMADSSLNLVVTAMNQNLVVMLESAAKNLLQQEFLKAIKFGVKECQKIVQAIHQLQKLRNKPKREYTTFTLDESLMNGVRSLSEMRLKEIFQNTTHDKLSRDDAVKVLRNDVMEKMKAETENFNEITAGEAFGTICKQVFRDLILDNEIRCDGRSLTQLRNISAKVDLFKPLHGSAFFQRGQTQVLCTVSLDSQNSVLHVDPISMLTSGLKEKNFFLHYEFPPFAVKEVGRIGPAQRREVGHGALAEKGIRPVVPSDYPFTIRLTSEVLQSNGSSSMASICGGSLALMDAGVPIDAPVAGVAMGLVTRLSGNDTKHIENYKILTDILGIEDYMGDMDFKLAGTKKGITALQADIKIPGIPLKVVMEAVIQGCDAKSDILDIMNQVINQPRIDKKSSMPVVEQLDVPTNKRGQFIGPGGVNLKKLLVNHGVQVTFQEDSGKYSVFAPNQTAMDEAKEVISNLIKADREPQLEFGGVYTAKITEIREIGVLVTLYDGMRPALLHISRIDQRKVNDARVLGFEVGQELQVKYFGLDPVSGQMRLSRKVLQGPSSIAKNLQKT</sequence>
<evidence type="ECO:0000256" key="3">
    <source>
        <dbReference type="ARBA" id="ARBA00022490"/>
    </source>
</evidence>
<dbReference type="Gene3D" id="3.30.230.70">
    <property type="entry name" value="GHMP Kinase, N-terminal domain"/>
    <property type="match status" value="2"/>
</dbReference>
<dbReference type="Gene3D" id="3.30.1370.10">
    <property type="entry name" value="K Homology domain, type 1"/>
    <property type="match status" value="1"/>
</dbReference>
<dbReference type="SUPFAM" id="SSF54211">
    <property type="entry name" value="Ribosomal protein S5 domain 2-like"/>
    <property type="match status" value="2"/>
</dbReference>
<dbReference type="EMBL" id="GBRD01006584">
    <property type="protein sequence ID" value="JAG59237.1"/>
    <property type="molecule type" value="Transcribed_RNA"/>
</dbReference>
<dbReference type="PIRSF" id="PIRSF005499">
    <property type="entry name" value="PNPase"/>
    <property type="match status" value="1"/>
</dbReference>
<dbReference type="FunFam" id="3.30.1370.10:FF:000001">
    <property type="entry name" value="Polyribonucleotide nucleotidyltransferase"/>
    <property type="match status" value="1"/>
</dbReference>
<organism evidence="10">
    <name type="scientific">Lygus hesperus</name>
    <name type="common">Western plant bug</name>
    <dbReference type="NCBI Taxonomy" id="30085"/>
    <lineage>
        <taxon>Eukaryota</taxon>
        <taxon>Metazoa</taxon>
        <taxon>Ecdysozoa</taxon>
        <taxon>Arthropoda</taxon>
        <taxon>Hexapoda</taxon>
        <taxon>Insecta</taxon>
        <taxon>Pterygota</taxon>
        <taxon>Neoptera</taxon>
        <taxon>Paraneoptera</taxon>
        <taxon>Hemiptera</taxon>
        <taxon>Heteroptera</taxon>
        <taxon>Panheteroptera</taxon>
        <taxon>Cimicomorpha</taxon>
        <taxon>Miridae</taxon>
        <taxon>Mirini</taxon>
        <taxon>Lygus</taxon>
    </lineage>
</organism>
<dbReference type="InterPro" id="IPR003029">
    <property type="entry name" value="S1_domain"/>
</dbReference>
<dbReference type="GO" id="GO:0000175">
    <property type="term" value="F:3'-5'-RNA exonuclease activity"/>
    <property type="evidence" value="ECO:0007669"/>
    <property type="project" value="TreeGrafter"/>
</dbReference>
<dbReference type="SUPFAM" id="SSF55666">
    <property type="entry name" value="Ribonuclease PH domain 2-like"/>
    <property type="match status" value="2"/>
</dbReference>
<dbReference type="SUPFAM" id="SSF54791">
    <property type="entry name" value="Eukaryotic type KH-domain (KH-domain type I)"/>
    <property type="match status" value="1"/>
</dbReference>
<keyword evidence="3" id="KW-0963">Cytoplasm</keyword>
<dbReference type="InterPro" id="IPR020568">
    <property type="entry name" value="Ribosomal_Su5_D2-typ_SF"/>
</dbReference>
<keyword evidence="4" id="KW-0808">Transferase</keyword>
<dbReference type="Pfam" id="PF01138">
    <property type="entry name" value="RNase_PH"/>
    <property type="match status" value="2"/>
</dbReference>
<dbReference type="FunFam" id="2.40.50.140:FF:000113">
    <property type="entry name" value="polyribonucleotide nucleotidyltransferase 1, mitochondrial"/>
    <property type="match status" value="1"/>
</dbReference>
<dbReference type="InterPro" id="IPR012162">
    <property type="entry name" value="PNPase"/>
</dbReference>
<dbReference type="GO" id="GO:0005739">
    <property type="term" value="C:mitochondrion"/>
    <property type="evidence" value="ECO:0007669"/>
    <property type="project" value="TreeGrafter"/>
</dbReference>
<evidence type="ECO:0000256" key="4">
    <source>
        <dbReference type="ARBA" id="ARBA00022679"/>
    </source>
</evidence>
<dbReference type="SMART" id="SM00322">
    <property type="entry name" value="KH"/>
    <property type="match status" value="1"/>
</dbReference>
<evidence type="ECO:0000256" key="5">
    <source>
        <dbReference type="ARBA" id="ARBA00022695"/>
    </source>
</evidence>
<dbReference type="InterPro" id="IPR036612">
    <property type="entry name" value="KH_dom_type_1_sf"/>
</dbReference>
<evidence type="ECO:0000256" key="2">
    <source>
        <dbReference type="ARBA" id="ARBA00012416"/>
    </source>
</evidence>
<dbReference type="NCBIfam" id="NF008805">
    <property type="entry name" value="PRK11824.1"/>
    <property type="match status" value="1"/>
</dbReference>
<evidence type="ECO:0000256" key="6">
    <source>
        <dbReference type="ARBA" id="ARBA00022884"/>
    </source>
</evidence>
<dbReference type="AlphaFoldDB" id="A0A0K8T125"/>
<dbReference type="InterPro" id="IPR036345">
    <property type="entry name" value="ExoRNase_PH_dom2_sf"/>
</dbReference>